<evidence type="ECO:0000313" key="3">
    <source>
        <dbReference type="EMBL" id="JAG87678.1"/>
    </source>
</evidence>
<dbReference type="Gene3D" id="3.40.605.10">
    <property type="entry name" value="Aldehyde Dehydrogenase, Chain A, domain 1"/>
    <property type="match status" value="1"/>
</dbReference>
<protein>
    <submittedName>
        <fullName evidence="4">TSA: Wollemia nobilis Ref_Wollemi_Transcript_11728_613 transcribed RNA sequence</fullName>
    </submittedName>
    <submittedName>
        <fullName evidence="3">TSA: Wollemia nobilis Ref_Wollemi_Transcript_11729_695 transcribed RNA sequence</fullName>
    </submittedName>
</protein>
<name>A0A0C9RV23_9CONI</name>
<dbReference type="SUPFAM" id="SSF53720">
    <property type="entry name" value="ALDH-like"/>
    <property type="match status" value="1"/>
</dbReference>
<dbReference type="GO" id="GO:0009450">
    <property type="term" value="P:gamma-aminobutyric acid catabolic process"/>
    <property type="evidence" value="ECO:0007669"/>
    <property type="project" value="TreeGrafter"/>
</dbReference>
<dbReference type="Pfam" id="PF00171">
    <property type="entry name" value="Aldedh"/>
    <property type="match status" value="1"/>
</dbReference>
<dbReference type="PANTHER" id="PTHR43353">
    <property type="entry name" value="SUCCINATE-SEMIALDEHYDE DEHYDROGENASE, MITOCHONDRIAL"/>
    <property type="match status" value="1"/>
</dbReference>
<organism evidence="4">
    <name type="scientific">Wollemia nobilis</name>
    <dbReference type="NCBI Taxonomy" id="56998"/>
    <lineage>
        <taxon>Eukaryota</taxon>
        <taxon>Viridiplantae</taxon>
        <taxon>Streptophyta</taxon>
        <taxon>Embryophyta</taxon>
        <taxon>Tracheophyta</taxon>
        <taxon>Spermatophyta</taxon>
        <taxon>Pinopsida</taxon>
        <taxon>Pinidae</taxon>
        <taxon>Conifers II</taxon>
        <taxon>Araucariales</taxon>
        <taxon>Araucariaceae</taxon>
        <taxon>Wollemia</taxon>
    </lineage>
</organism>
<feature type="domain" description="Aldehyde dehydrogenase" evidence="2">
    <location>
        <begin position="104"/>
        <end position="175"/>
    </location>
</feature>
<evidence type="ECO:0000256" key="1">
    <source>
        <dbReference type="ARBA" id="ARBA00023002"/>
    </source>
</evidence>
<evidence type="ECO:0000259" key="2">
    <source>
        <dbReference type="Pfam" id="PF00171"/>
    </source>
</evidence>
<keyword evidence="1" id="KW-0560">Oxidoreductase</keyword>
<dbReference type="PANTHER" id="PTHR43353:SF5">
    <property type="entry name" value="SUCCINATE-SEMIALDEHYDE DEHYDROGENASE, MITOCHONDRIAL"/>
    <property type="match status" value="1"/>
</dbReference>
<dbReference type="EMBL" id="GCHU01011663">
    <property type="protein sequence ID" value="JAG87678.1"/>
    <property type="molecule type" value="Transcribed_RNA"/>
</dbReference>
<dbReference type="InterPro" id="IPR016162">
    <property type="entry name" value="Ald_DH_N"/>
</dbReference>
<dbReference type="InterPro" id="IPR050740">
    <property type="entry name" value="Aldehyde_DH_Superfamily"/>
</dbReference>
<evidence type="ECO:0000313" key="4">
    <source>
        <dbReference type="EMBL" id="JAG87679.1"/>
    </source>
</evidence>
<dbReference type="EMBL" id="GCHU01011662">
    <property type="protein sequence ID" value="JAG87679.1"/>
    <property type="molecule type" value="Transcribed_RNA"/>
</dbReference>
<proteinExistence type="predicted"/>
<dbReference type="InterPro" id="IPR015590">
    <property type="entry name" value="Aldehyde_DH_dom"/>
</dbReference>
<sequence length="176" mass="20051">MMYIAHFKLVWDWGSGTVLIQTRLHSPLLFQHIDIITLALEDSRNMTIMLLGLGLGLRLRWQNLNRFGIIPRAHLLLRQMSSESLELLNEKGLLRTQGLIGGKWVDAYDGTTLPVHNPATQELLANVACMGENETKDAILSAYNAFHSWSQLTATERSKILRKWYELLMAHKEDLG</sequence>
<dbReference type="AlphaFoldDB" id="A0A0C9RV23"/>
<dbReference type="GO" id="GO:0004777">
    <property type="term" value="F:succinate-semialdehyde dehydrogenase (NAD+) activity"/>
    <property type="evidence" value="ECO:0007669"/>
    <property type="project" value="TreeGrafter"/>
</dbReference>
<dbReference type="InterPro" id="IPR016161">
    <property type="entry name" value="Ald_DH/histidinol_DH"/>
</dbReference>
<reference evidence="4" key="1">
    <citation type="submission" date="2015-02" db="EMBL/GenBank/DDBJ databases">
        <title>A transcriptome of Wollemia nobilis - a relic of Gondwana.</title>
        <authorList>
            <person name="Chia J.Y."/>
            <person name="Leong Y.S."/>
            <person name="Abdul Karim S."/>
            <person name="Wan Azmi N."/>
            <person name="Hercus R."/>
            <person name="Croft L."/>
        </authorList>
    </citation>
    <scope>NUCLEOTIDE SEQUENCE</scope>
    <source>
        <strain evidence="4">MaeBrown</strain>
        <tissue evidence="4">Leaf</tissue>
    </source>
</reference>
<accession>A0A0C9RV23</accession>